<proteinExistence type="predicted"/>
<gene>
    <name evidence="7" type="ORF">FYK55_26010</name>
</gene>
<name>A0A5M6D1B2_9BACT</name>
<feature type="transmembrane region" description="Helical" evidence="6">
    <location>
        <begin position="329"/>
        <end position="349"/>
    </location>
</feature>
<dbReference type="EMBL" id="VWOX01000024">
    <property type="protein sequence ID" value="KAA5538895.1"/>
    <property type="molecule type" value="Genomic_DNA"/>
</dbReference>
<keyword evidence="5 6" id="KW-0472">Membrane</keyword>
<evidence type="ECO:0000256" key="4">
    <source>
        <dbReference type="ARBA" id="ARBA00022989"/>
    </source>
</evidence>
<evidence type="ECO:0000313" key="8">
    <source>
        <dbReference type="Proteomes" id="UP000324479"/>
    </source>
</evidence>
<dbReference type="PANTHER" id="PTHR30250:SF26">
    <property type="entry name" value="PSMA PROTEIN"/>
    <property type="match status" value="1"/>
</dbReference>
<comment type="caution">
    <text evidence="7">The sequence shown here is derived from an EMBL/GenBank/DDBJ whole genome shotgun (WGS) entry which is preliminary data.</text>
</comment>
<keyword evidence="4 6" id="KW-1133">Transmembrane helix</keyword>
<comment type="subcellular location">
    <subcellularLocation>
        <location evidence="1">Cell membrane</location>
        <topology evidence="1">Multi-pass membrane protein</topology>
    </subcellularLocation>
</comment>
<dbReference type="AlphaFoldDB" id="A0A5M6D1B2"/>
<feature type="transmembrane region" description="Helical" evidence="6">
    <location>
        <begin position="390"/>
        <end position="412"/>
    </location>
</feature>
<feature type="transmembrane region" description="Helical" evidence="6">
    <location>
        <begin position="418"/>
        <end position="440"/>
    </location>
</feature>
<feature type="transmembrane region" description="Helical" evidence="6">
    <location>
        <begin position="175"/>
        <end position="197"/>
    </location>
</feature>
<evidence type="ECO:0000256" key="6">
    <source>
        <dbReference type="SAM" id="Phobius"/>
    </source>
</evidence>
<protein>
    <submittedName>
        <fullName evidence="7">Oligosaccharide flippase family protein</fullName>
    </submittedName>
</protein>
<dbReference type="PANTHER" id="PTHR30250">
    <property type="entry name" value="PST FAMILY PREDICTED COLANIC ACID TRANSPORTER"/>
    <property type="match status" value="1"/>
</dbReference>
<feature type="transmembrane region" description="Helical" evidence="6">
    <location>
        <begin position="285"/>
        <end position="308"/>
    </location>
</feature>
<organism evidence="7 8">
    <name type="scientific">Roseiconus nitratireducens</name>
    <dbReference type="NCBI Taxonomy" id="2605748"/>
    <lineage>
        <taxon>Bacteria</taxon>
        <taxon>Pseudomonadati</taxon>
        <taxon>Planctomycetota</taxon>
        <taxon>Planctomycetia</taxon>
        <taxon>Pirellulales</taxon>
        <taxon>Pirellulaceae</taxon>
        <taxon>Roseiconus</taxon>
    </lineage>
</organism>
<keyword evidence="2" id="KW-1003">Cell membrane</keyword>
<dbReference type="Pfam" id="PF01943">
    <property type="entry name" value="Polysacc_synt"/>
    <property type="match status" value="1"/>
</dbReference>
<dbReference type="InterPro" id="IPR050833">
    <property type="entry name" value="Poly_Biosynth_Transport"/>
</dbReference>
<evidence type="ECO:0000313" key="7">
    <source>
        <dbReference type="EMBL" id="KAA5538895.1"/>
    </source>
</evidence>
<dbReference type="Proteomes" id="UP000324479">
    <property type="component" value="Unassembled WGS sequence"/>
</dbReference>
<keyword evidence="8" id="KW-1185">Reference proteome</keyword>
<evidence type="ECO:0000256" key="5">
    <source>
        <dbReference type="ARBA" id="ARBA00023136"/>
    </source>
</evidence>
<sequence length="459" mass="49223">MVLAHGDKASTLEGQRGRRDRYLVLGAAAGFLSKFPALLVTLVCVPLAIDALGAERFGIWITLTTLLSLFGILDGGVGNAIINMVAELAQETRATRMRSLIASGYVFVGAMAAACFCLQFVVIPIIDWKWLLSLPDAIPAEEVAVVTIAACTSYFAAMPLSLASRILVGLQRTHIVATSNSIAHVLTVFATVLAWYFGASLVVFVLCFAAQPILSGLINTAIVFTSEGGRFRPDFSVASRKQVSTLLSAGSLFFVLQLCAAAAYQTDAIIVSHFSGLEAAAKLGLTSRLFLFVNSATVLLTGPLWPAFREASLLGDTEWVKKTYYKATTRCLAVSIVLTGILAVFFNPINQLWTGGECKPSILLILSVCIWSNLQVLGRIMAMLLNGLHVIRLQVICSTAMAILNVFLSIWLTRSLGAPGVVIGSIVSYTIVIVVPYLWLLPGLMDSKTHLVPDPPALN</sequence>
<feature type="transmembrane region" description="Helical" evidence="6">
    <location>
        <begin position="61"/>
        <end position="82"/>
    </location>
</feature>
<evidence type="ECO:0000256" key="3">
    <source>
        <dbReference type="ARBA" id="ARBA00022692"/>
    </source>
</evidence>
<dbReference type="GO" id="GO:0005886">
    <property type="term" value="C:plasma membrane"/>
    <property type="evidence" value="ECO:0007669"/>
    <property type="project" value="UniProtKB-SubCell"/>
</dbReference>
<feature type="transmembrane region" description="Helical" evidence="6">
    <location>
        <begin position="22"/>
        <end position="49"/>
    </location>
</feature>
<reference evidence="7 8" key="1">
    <citation type="submission" date="2019-08" db="EMBL/GenBank/DDBJ databases">
        <authorList>
            <person name="Dhanesh K."/>
            <person name="Kumar G."/>
            <person name="Sasikala C."/>
            <person name="Venkata Ramana C."/>
        </authorList>
    </citation>
    <scope>NUCLEOTIDE SEQUENCE [LARGE SCALE GENOMIC DNA]</scope>
    <source>
        <strain evidence="7 8">JC645</strain>
    </source>
</reference>
<feature type="transmembrane region" description="Helical" evidence="6">
    <location>
        <begin position="245"/>
        <end position="265"/>
    </location>
</feature>
<feature type="transmembrane region" description="Helical" evidence="6">
    <location>
        <begin position="102"/>
        <end position="123"/>
    </location>
</feature>
<feature type="transmembrane region" description="Helical" evidence="6">
    <location>
        <begin position="203"/>
        <end position="224"/>
    </location>
</feature>
<dbReference type="InterPro" id="IPR002797">
    <property type="entry name" value="Polysacc_synth"/>
</dbReference>
<evidence type="ECO:0000256" key="2">
    <source>
        <dbReference type="ARBA" id="ARBA00022475"/>
    </source>
</evidence>
<keyword evidence="3 6" id="KW-0812">Transmembrane</keyword>
<evidence type="ECO:0000256" key="1">
    <source>
        <dbReference type="ARBA" id="ARBA00004651"/>
    </source>
</evidence>
<dbReference type="RefSeq" id="WP_150079568.1">
    <property type="nucleotide sequence ID" value="NZ_VWOX01000024.1"/>
</dbReference>
<feature type="transmembrane region" description="Helical" evidence="6">
    <location>
        <begin position="143"/>
        <end position="163"/>
    </location>
</feature>
<accession>A0A5M6D1B2</accession>